<evidence type="ECO:0000259" key="6">
    <source>
        <dbReference type="PROSITE" id="PS51320"/>
    </source>
</evidence>
<evidence type="ECO:0000313" key="7">
    <source>
        <dbReference type="EMBL" id="TKV97868.1"/>
    </source>
</evidence>
<feature type="region of interest" description="Disordered" evidence="5">
    <location>
        <begin position="1"/>
        <end position="29"/>
    </location>
</feature>
<dbReference type="PROSITE" id="PS51320">
    <property type="entry name" value="TIFY"/>
    <property type="match status" value="1"/>
</dbReference>
<dbReference type="GO" id="GO:0005634">
    <property type="term" value="C:nucleus"/>
    <property type="evidence" value="ECO:0007669"/>
    <property type="project" value="UniProtKB-SubCell"/>
</dbReference>
<feature type="domain" description="Tify" evidence="6">
    <location>
        <begin position="84"/>
        <end position="119"/>
    </location>
</feature>
<comment type="function">
    <text evidence="4">Repressor of jasmonate responses.</text>
</comment>
<dbReference type="InterPro" id="IPR040390">
    <property type="entry name" value="TIFY/JAZ"/>
</dbReference>
<evidence type="ECO:0000313" key="8">
    <source>
        <dbReference type="Proteomes" id="UP000298652"/>
    </source>
</evidence>
<dbReference type="GO" id="GO:2000022">
    <property type="term" value="P:regulation of jasmonic acid mediated signaling pathway"/>
    <property type="evidence" value="ECO:0007669"/>
    <property type="project" value="UniProtKB-UniRule"/>
</dbReference>
<evidence type="ECO:0000256" key="2">
    <source>
        <dbReference type="ARBA" id="ARBA00022819"/>
    </source>
</evidence>
<organism evidence="7 8">
    <name type="scientific">Setaria viridis</name>
    <name type="common">Green bristlegrass</name>
    <name type="synonym">Setaria italica subsp. viridis</name>
    <dbReference type="NCBI Taxonomy" id="4556"/>
    <lineage>
        <taxon>Eukaryota</taxon>
        <taxon>Viridiplantae</taxon>
        <taxon>Streptophyta</taxon>
        <taxon>Embryophyta</taxon>
        <taxon>Tracheophyta</taxon>
        <taxon>Spermatophyta</taxon>
        <taxon>Magnoliopsida</taxon>
        <taxon>Liliopsida</taxon>
        <taxon>Poales</taxon>
        <taxon>Poaceae</taxon>
        <taxon>PACMAD clade</taxon>
        <taxon>Panicoideae</taxon>
        <taxon>Panicodae</taxon>
        <taxon>Paniceae</taxon>
        <taxon>Cenchrinae</taxon>
        <taxon>Setaria</taxon>
    </lineage>
</organism>
<sequence>MSHGSCVRSPGTPSIDPRREHTAPMAAAPTDSITRRFAVACGVLSQYVRAGAPATATMPTAAAPLFLAPPAGAASLQLEAGTTANVAPQQLTMFYAGRVVVLDACPPEKAAELIRLAAVAQGAPAPEAPALVDMPIARKASLRRFLAKRKNRSSSTSSAAGYDRQDDEEPEQQQPAAKKGKVVATREEASPSSSWLALGLGGMLGR</sequence>
<protein>
    <recommendedName>
        <fullName evidence="4">Protein TIFY</fullName>
    </recommendedName>
    <alternativeName>
        <fullName evidence="4">Jasmonate ZIM domain-containing protein</fullName>
    </alternativeName>
</protein>
<comment type="domain">
    <text evidence="4">The jas domain is required for interaction with COI1.</text>
</comment>
<reference evidence="7" key="1">
    <citation type="submission" date="2019-03" db="EMBL/GenBank/DDBJ databases">
        <title>WGS assembly of Setaria viridis.</title>
        <authorList>
            <person name="Huang P."/>
            <person name="Jenkins J."/>
            <person name="Grimwood J."/>
            <person name="Barry K."/>
            <person name="Healey A."/>
            <person name="Mamidi S."/>
            <person name="Sreedasyam A."/>
            <person name="Shu S."/>
            <person name="Feldman M."/>
            <person name="Wu J."/>
            <person name="Yu Y."/>
            <person name="Chen C."/>
            <person name="Johnson J."/>
            <person name="Rokhsar D."/>
            <person name="Baxter I."/>
            <person name="Schmutz J."/>
            <person name="Brutnell T."/>
            <person name="Kellogg E."/>
        </authorList>
    </citation>
    <scope>NUCLEOTIDE SEQUENCE [LARGE SCALE GENOMIC DNA]</scope>
</reference>
<dbReference type="SMART" id="SM00979">
    <property type="entry name" value="TIFY"/>
    <property type="match status" value="1"/>
</dbReference>
<gene>
    <name evidence="7" type="ORF">SEVIR_9G522700v2</name>
</gene>
<dbReference type="InterPro" id="IPR010399">
    <property type="entry name" value="Tify_dom"/>
</dbReference>
<dbReference type="GO" id="GO:0009611">
    <property type="term" value="P:response to wounding"/>
    <property type="evidence" value="ECO:0007669"/>
    <property type="project" value="UniProtKB-UniRule"/>
</dbReference>
<comment type="subcellular location">
    <subcellularLocation>
        <location evidence="4">Nucleus</location>
    </subcellularLocation>
</comment>
<feature type="region of interest" description="Disordered" evidence="5">
    <location>
        <begin position="147"/>
        <end position="206"/>
    </location>
</feature>
<keyword evidence="8" id="KW-1185">Reference proteome</keyword>
<dbReference type="OMA" id="REHTAPM"/>
<dbReference type="InterPro" id="IPR018467">
    <property type="entry name" value="CCT_CS"/>
</dbReference>
<dbReference type="GO" id="GO:0031347">
    <property type="term" value="P:regulation of defense response"/>
    <property type="evidence" value="ECO:0007669"/>
    <property type="project" value="UniProtKB-UniRule"/>
</dbReference>
<dbReference type="PANTHER" id="PTHR33077:SF59">
    <property type="entry name" value="PROTEIN TIFY 11A"/>
    <property type="match status" value="1"/>
</dbReference>
<name>A0A4U6TBE8_SETVI</name>
<evidence type="ECO:0000256" key="1">
    <source>
        <dbReference type="ARBA" id="ARBA00008614"/>
    </source>
</evidence>
<dbReference type="AlphaFoldDB" id="A0A4U6TBE8"/>
<evidence type="ECO:0000256" key="4">
    <source>
        <dbReference type="RuleBase" id="RU369065"/>
    </source>
</evidence>
<keyword evidence="4" id="KW-0539">Nucleus</keyword>
<keyword evidence="3" id="KW-0832">Ubl conjugation</keyword>
<dbReference type="Gramene" id="TKV97868">
    <property type="protein sequence ID" value="TKV97868"/>
    <property type="gene ID" value="SEVIR_9G522700v2"/>
</dbReference>
<dbReference type="Pfam" id="PF09425">
    <property type="entry name" value="Jas_motif"/>
    <property type="match status" value="1"/>
</dbReference>
<dbReference type="Proteomes" id="UP000298652">
    <property type="component" value="Chromosome 9"/>
</dbReference>
<accession>A0A4U6TBE8</accession>
<comment type="similarity">
    <text evidence="1 4">Belongs to the TIFY/JAZ family.</text>
</comment>
<dbReference type="Pfam" id="PF06200">
    <property type="entry name" value="tify"/>
    <property type="match status" value="1"/>
</dbReference>
<evidence type="ECO:0000256" key="3">
    <source>
        <dbReference type="ARBA" id="ARBA00022843"/>
    </source>
</evidence>
<keyword evidence="2 4" id="KW-1184">Jasmonic acid signaling pathway</keyword>
<proteinExistence type="inferred from homology"/>
<dbReference type="PANTHER" id="PTHR33077">
    <property type="entry name" value="PROTEIN TIFY 4A-RELATED-RELATED"/>
    <property type="match status" value="1"/>
</dbReference>
<evidence type="ECO:0000256" key="5">
    <source>
        <dbReference type="SAM" id="MobiDB-lite"/>
    </source>
</evidence>
<dbReference type="EMBL" id="CM016560">
    <property type="protein sequence ID" value="TKV97868.1"/>
    <property type="molecule type" value="Genomic_DNA"/>
</dbReference>